<dbReference type="Pfam" id="PF11578">
    <property type="entry name" value="DUF3237"/>
    <property type="match status" value="1"/>
</dbReference>
<dbReference type="RefSeq" id="XP_062643510.1">
    <property type="nucleotide sequence ID" value="XM_062795341.1"/>
</dbReference>
<name>A0AAN6YZS7_9PEZI</name>
<feature type="chain" id="PRO_5042943762" evidence="1">
    <location>
        <begin position="24"/>
        <end position="166"/>
    </location>
</feature>
<reference evidence="2" key="1">
    <citation type="journal article" date="2023" name="Mol. Phylogenet. Evol.">
        <title>Genome-scale phylogeny and comparative genomics of the fungal order Sordariales.</title>
        <authorList>
            <person name="Hensen N."/>
            <person name="Bonometti L."/>
            <person name="Westerberg I."/>
            <person name="Brannstrom I.O."/>
            <person name="Guillou S."/>
            <person name="Cros-Aarteil S."/>
            <person name="Calhoun S."/>
            <person name="Haridas S."/>
            <person name="Kuo A."/>
            <person name="Mondo S."/>
            <person name="Pangilinan J."/>
            <person name="Riley R."/>
            <person name="LaButti K."/>
            <person name="Andreopoulos B."/>
            <person name="Lipzen A."/>
            <person name="Chen C."/>
            <person name="Yan M."/>
            <person name="Daum C."/>
            <person name="Ng V."/>
            <person name="Clum A."/>
            <person name="Steindorff A."/>
            <person name="Ohm R.A."/>
            <person name="Martin F."/>
            <person name="Silar P."/>
            <person name="Natvig D.O."/>
            <person name="Lalanne C."/>
            <person name="Gautier V."/>
            <person name="Ament-Velasquez S.L."/>
            <person name="Kruys A."/>
            <person name="Hutchinson M.I."/>
            <person name="Powell A.J."/>
            <person name="Barry K."/>
            <person name="Miller A.N."/>
            <person name="Grigoriev I.V."/>
            <person name="Debuchy R."/>
            <person name="Gladieux P."/>
            <person name="Hiltunen Thoren M."/>
            <person name="Johannesson H."/>
        </authorList>
    </citation>
    <scope>NUCLEOTIDE SEQUENCE</scope>
    <source>
        <strain evidence="2">CBS 731.68</strain>
    </source>
</reference>
<dbReference type="PANTHER" id="PTHR37315:SF1">
    <property type="entry name" value="UPF0311 PROTEIN BLR7842"/>
    <property type="match status" value="1"/>
</dbReference>
<dbReference type="PANTHER" id="PTHR37315">
    <property type="entry name" value="UPF0311 PROTEIN BLR7842"/>
    <property type="match status" value="1"/>
</dbReference>
<protein>
    <submittedName>
        <fullName evidence="2">Uncharacterized protein</fullName>
    </submittedName>
</protein>
<proteinExistence type="predicted"/>
<accession>A0AAN6YZS7</accession>
<dbReference type="GeneID" id="87832110"/>
<dbReference type="AlphaFoldDB" id="A0AAN6YZS7"/>
<feature type="signal peptide" evidence="1">
    <location>
        <begin position="1"/>
        <end position="23"/>
    </location>
</feature>
<keyword evidence="1" id="KW-0732">Signal</keyword>
<dbReference type="Proteomes" id="UP001302602">
    <property type="component" value="Unassembled WGS sequence"/>
</dbReference>
<organism evidence="2 3">
    <name type="scientific">Parathielavia appendiculata</name>
    <dbReference type="NCBI Taxonomy" id="2587402"/>
    <lineage>
        <taxon>Eukaryota</taxon>
        <taxon>Fungi</taxon>
        <taxon>Dikarya</taxon>
        <taxon>Ascomycota</taxon>
        <taxon>Pezizomycotina</taxon>
        <taxon>Sordariomycetes</taxon>
        <taxon>Sordariomycetidae</taxon>
        <taxon>Sordariales</taxon>
        <taxon>Chaetomiaceae</taxon>
        <taxon>Parathielavia</taxon>
    </lineage>
</organism>
<keyword evidence="3" id="KW-1185">Reference proteome</keyword>
<evidence type="ECO:0000313" key="2">
    <source>
        <dbReference type="EMBL" id="KAK4119737.1"/>
    </source>
</evidence>
<reference evidence="2" key="2">
    <citation type="submission" date="2023-05" db="EMBL/GenBank/DDBJ databases">
        <authorList>
            <consortium name="Lawrence Berkeley National Laboratory"/>
            <person name="Steindorff A."/>
            <person name="Hensen N."/>
            <person name="Bonometti L."/>
            <person name="Westerberg I."/>
            <person name="Brannstrom I.O."/>
            <person name="Guillou S."/>
            <person name="Cros-Aarteil S."/>
            <person name="Calhoun S."/>
            <person name="Haridas S."/>
            <person name="Kuo A."/>
            <person name="Mondo S."/>
            <person name="Pangilinan J."/>
            <person name="Riley R."/>
            <person name="Labutti K."/>
            <person name="Andreopoulos B."/>
            <person name="Lipzen A."/>
            <person name="Chen C."/>
            <person name="Yanf M."/>
            <person name="Daum C."/>
            <person name="Ng V."/>
            <person name="Clum A."/>
            <person name="Ohm R."/>
            <person name="Martin F."/>
            <person name="Silar P."/>
            <person name="Natvig D."/>
            <person name="Lalanne C."/>
            <person name="Gautier V."/>
            <person name="Ament-Velasquez S.L."/>
            <person name="Kruys A."/>
            <person name="Hutchinson M.I."/>
            <person name="Powell A.J."/>
            <person name="Barry K."/>
            <person name="Miller A.N."/>
            <person name="Grigoriev I.V."/>
            <person name="Debuchy R."/>
            <person name="Gladieux P."/>
            <person name="Thoren M.H."/>
            <person name="Johannesson H."/>
        </authorList>
    </citation>
    <scope>NUCLEOTIDE SEQUENCE</scope>
    <source>
        <strain evidence="2">CBS 731.68</strain>
    </source>
</reference>
<evidence type="ECO:0000256" key="1">
    <source>
        <dbReference type="SAM" id="SignalP"/>
    </source>
</evidence>
<gene>
    <name evidence="2" type="ORF">N657DRAFT_666496</name>
</gene>
<sequence>MSSLYTFFTALVCLSACATSVLASPKIPAAPGLTYLYSLNCTLGPSIQVGGGPHGTRVVIPIIGGTFSGPRLSGKVLNLGADWGLVDKNGTFSADTRYQLQTDDGAHIFIRTSGPAQPDGHLHLRMVFETGSDKYYCLNNIVAVGILTSKTGYVLIDGWQLESPKK</sequence>
<dbReference type="InterPro" id="IPR020915">
    <property type="entry name" value="UPF0311"/>
</dbReference>
<dbReference type="Gene3D" id="2.40.160.20">
    <property type="match status" value="1"/>
</dbReference>
<comment type="caution">
    <text evidence="2">The sequence shown here is derived from an EMBL/GenBank/DDBJ whole genome shotgun (WGS) entry which is preliminary data.</text>
</comment>
<evidence type="ECO:0000313" key="3">
    <source>
        <dbReference type="Proteomes" id="UP001302602"/>
    </source>
</evidence>
<dbReference type="EMBL" id="MU853245">
    <property type="protein sequence ID" value="KAK4119737.1"/>
    <property type="molecule type" value="Genomic_DNA"/>
</dbReference>